<sequence length="379" mass="41034">MGFIYPSSATSIFDIRDYEISPTSDITGALRRAFRAACLSTVPSRVVIPSGKFKLREILLQGPCKAPIEFLVQARVKAPADPRRFRTDGWVVFNYINGFKLYGGGVFDGRGKRAWTLNDCHKNTNCPKLAANLRFNFVDNALVKDITTKDSKNFHVNVLGCHNFTMDHFTVVAPGQSPNTDGIHIGSSTGIFIQDSNIGTGDDCISLGDGTKEIHVTGVKCGPGHGISVGSLGRTRNEAPVDGFYVKNCTFTGTDNGIRIKTWPASFPGIVTNVHFEDIRMNNVSNPVIIDQEYCPWNLCKKGVPSLVKISNVTIDKIYGTSSNPVAMKIACSPTVPCQNIQLGEINLTYNGPQGSAVSACSNVLPKLTGIQFPHACTA</sequence>
<keyword evidence="2" id="KW-1185">Reference proteome</keyword>
<gene>
    <name evidence="1" type="ORF">MLD38_015755</name>
</gene>
<evidence type="ECO:0000313" key="1">
    <source>
        <dbReference type="EMBL" id="KAI4378251.1"/>
    </source>
</evidence>
<dbReference type="Proteomes" id="UP001057402">
    <property type="component" value="Chromosome 4"/>
</dbReference>
<evidence type="ECO:0000313" key="2">
    <source>
        <dbReference type="Proteomes" id="UP001057402"/>
    </source>
</evidence>
<comment type="caution">
    <text evidence="1">The sequence shown here is derived from an EMBL/GenBank/DDBJ whole genome shotgun (WGS) entry which is preliminary data.</text>
</comment>
<reference evidence="2" key="1">
    <citation type="journal article" date="2023" name="Front. Plant Sci.">
        <title>Chromosomal-level genome assembly of Melastoma candidum provides insights into trichome evolution.</title>
        <authorList>
            <person name="Zhong Y."/>
            <person name="Wu W."/>
            <person name="Sun C."/>
            <person name="Zou P."/>
            <person name="Liu Y."/>
            <person name="Dai S."/>
            <person name="Zhou R."/>
        </authorList>
    </citation>
    <scope>NUCLEOTIDE SEQUENCE [LARGE SCALE GENOMIC DNA]</scope>
</reference>
<name>A0ACB9RJ32_9MYRT</name>
<accession>A0ACB9RJ32</accession>
<proteinExistence type="predicted"/>
<dbReference type="EMBL" id="CM042883">
    <property type="protein sequence ID" value="KAI4378251.1"/>
    <property type="molecule type" value="Genomic_DNA"/>
</dbReference>
<protein>
    <submittedName>
        <fullName evidence="1">Uncharacterized protein</fullName>
    </submittedName>
</protein>
<organism evidence="1 2">
    <name type="scientific">Melastoma candidum</name>
    <dbReference type="NCBI Taxonomy" id="119954"/>
    <lineage>
        <taxon>Eukaryota</taxon>
        <taxon>Viridiplantae</taxon>
        <taxon>Streptophyta</taxon>
        <taxon>Embryophyta</taxon>
        <taxon>Tracheophyta</taxon>
        <taxon>Spermatophyta</taxon>
        <taxon>Magnoliopsida</taxon>
        <taxon>eudicotyledons</taxon>
        <taxon>Gunneridae</taxon>
        <taxon>Pentapetalae</taxon>
        <taxon>rosids</taxon>
        <taxon>malvids</taxon>
        <taxon>Myrtales</taxon>
        <taxon>Melastomataceae</taxon>
        <taxon>Melastomatoideae</taxon>
        <taxon>Melastomateae</taxon>
        <taxon>Melastoma</taxon>
    </lineage>
</organism>